<evidence type="ECO:0000313" key="2">
    <source>
        <dbReference type="EMBL" id="BBH20466.1"/>
    </source>
</evidence>
<sequence length="52" mass="5874">MNLPRPKKEKKLPAVLTVDEVLRIFAALPNLKHKTILMLTYSSGLRIGKWSG</sequence>
<dbReference type="GO" id="GO:0006310">
    <property type="term" value="P:DNA recombination"/>
    <property type="evidence" value="ECO:0007669"/>
    <property type="project" value="UniProtKB-KW"/>
</dbReference>
<accession>A0A3G9IQ18</accession>
<organism evidence="2 3">
    <name type="scientific">Paenibacillus baekrokdamisoli</name>
    <dbReference type="NCBI Taxonomy" id="1712516"/>
    <lineage>
        <taxon>Bacteria</taxon>
        <taxon>Bacillati</taxon>
        <taxon>Bacillota</taxon>
        <taxon>Bacilli</taxon>
        <taxon>Bacillales</taxon>
        <taxon>Paenibacillaceae</taxon>
        <taxon>Paenibacillus</taxon>
    </lineage>
</organism>
<gene>
    <name evidence="2" type="ORF">Back11_18110</name>
</gene>
<dbReference type="RefSeq" id="WP_221226858.1">
    <property type="nucleotide sequence ID" value="NZ_AP019308.1"/>
</dbReference>
<dbReference type="GO" id="GO:0015074">
    <property type="term" value="P:DNA integration"/>
    <property type="evidence" value="ECO:0007669"/>
    <property type="project" value="InterPro"/>
</dbReference>
<dbReference type="SUPFAM" id="SSF56349">
    <property type="entry name" value="DNA breaking-rejoining enzymes"/>
    <property type="match status" value="1"/>
</dbReference>
<dbReference type="Proteomes" id="UP000275368">
    <property type="component" value="Chromosome"/>
</dbReference>
<keyword evidence="3" id="KW-1185">Reference proteome</keyword>
<keyword evidence="1" id="KW-0233">DNA recombination</keyword>
<dbReference type="EMBL" id="AP019308">
    <property type="protein sequence ID" value="BBH20466.1"/>
    <property type="molecule type" value="Genomic_DNA"/>
</dbReference>
<dbReference type="KEGG" id="pbk:Back11_18110"/>
<evidence type="ECO:0000256" key="1">
    <source>
        <dbReference type="ARBA" id="ARBA00023172"/>
    </source>
</evidence>
<evidence type="ECO:0000313" key="3">
    <source>
        <dbReference type="Proteomes" id="UP000275368"/>
    </source>
</evidence>
<dbReference type="AlphaFoldDB" id="A0A3G9IQ18"/>
<dbReference type="InterPro" id="IPR013762">
    <property type="entry name" value="Integrase-like_cat_sf"/>
</dbReference>
<name>A0A3G9IQ18_9BACL</name>
<protein>
    <recommendedName>
        <fullName evidence="4">Tyr recombinase domain-containing protein</fullName>
    </recommendedName>
</protein>
<dbReference type="Gene3D" id="1.10.443.10">
    <property type="entry name" value="Intergrase catalytic core"/>
    <property type="match status" value="1"/>
</dbReference>
<reference evidence="2 3" key="1">
    <citation type="submission" date="2018-11" db="EMBL/GenBank/DDBJ databases">
        <title>Complete genome sequence of Paenibacillus baekrokdamisoli strain KCTC 33723.</title>
        <authorList>
            <person name="Kang S.W."/>
            <person name="Lee K.C."/>
            <person name="Kim K.K."/>
            <person name="Kim J.S."/>
            <person name="Kim D.S."/>
            <person name="Ko S.H."/>
            <person name="Yang S.H."/>
            <person name="Lee J.S."/>
        </authorList>
    </citation>
    <scope>NUCLEOTIDE SEQUENCE [LARGE SCALE GENOMIC DNA]</scope>
    <source>
        <strain evidence="2 3">KCTC 33723</strain>
    </source>
</reference>
<proteinExistence type="predicted"/>
<dbReference type="GO" id="GO:0003677">
    <property type="term" value="F:DNA binding"/>
    <property type="evidence" value="ECO:0007669"/>
    <property type="project" value="InterPro"/>
</dbReference>
<evidence type="ECO:0008006" key="4">
    <source>
        <dbReference type="Google" id="ProtNLM"/>
    </source>
</evidence>
<dbReference type="InterPro" id="IPR011010">
    <property type="entry name" value="DNA_brk_join_enz"/>
</dbReference>